<evidence type="ECO:0000313" key="4">
    <source>
        <dbReference type="Proteomes" id="UP001396898"/>
    </source>
</evidence>
<dbReference type="Proteomes" id="UP001396898">
    <property type="component" value="Unassembled WGS sequence"/>
</dbReference>
<comment type="caution">
    <text evidence="3">The sequence shown here is derived from an EMBL/GenBank/DDBJ whole genome shotgun (WGS) entry which is preliminary data.</text>
</comment>
<protein>
    <submittedName>
        <fullName evidence="3">Uncharacterized protein</fullName>
    </submittedName>
</protein>
<keyword evidence="2" id="KW-0732">Signal</keyword>
<feature type="compositionally biased region" description="Polar residues" evidence="1">
    <location>
        <begin position="66"/>
        <end position="75"/>
    </location>
</feature>
<evidence type="ECO:0000256" key="2">
    <source>
        <dbReference type="SAM" id="SignalP"/>
    </source>
</evidence>
<sequence length="188" mass="19581">MTAAPAATGPFCLGSLLWTLVFALLTVAGPVFAEPPRGTDDNWALGDRGGGSRWWWPSSGGGGAGTYQTQNQGQVPSGHGDQDHYPTEGQSQGQGQGQGQGRDQGGPPSSPLRTTTASPLAPRLGRAFFINTRRYPGASCHIDLYCHGCAWYDAYCSAAMSVISTDPKCEMACACVVTACSPSSPHSV</sequence>
<keyword evidence="4" id="KW-1185">Reference proteome</keyword>
<evidence type="ECO:0000256" key="1">
    <source>
        <dbReference type="SAM" id="MobiDB-lite"/>
    </source>
</evidence>
<evidence type="ECO:0000313" key="3">
    <source>
        <dbReference type="EMBL" id="KAK7996284.1"/>
    </source>
</evidence>
<name>A0ABR1R2L0_9PEZI</name>
<feature type="compositionally biased region" description="Gly residues" evidence="1">
    <location>
        <begin position="92"/>
        <end position="104"/>
    </location>
</feature>
<feature type="region of interest" description="Disordered" evidence="1">
    <location>
        <begin position="54"/>
        <end position="118"/>
    </location>
</feature>
<proteinExistence type="predicted"/>
<reference evidence="3 4" key="1">
    <citation type="submission" date="2023-01" db="EMBL/GenBank/DDBJ databases">
        <title>Analysis of 21 Apiospora genomes using comparative genomics revels a genus with tremendous synthesis potential of carbohydrate active enzymes and secondary metabolites.</title>
        <authorList>
            <person name="Sorensen T."/>
        </authorList>
    </citation>
    <scope>NUCLEOTIDE SEQUENCE [LARGE SCALE GENOMIC DNA]</scope>
    <source>
        <strain evidence="3 4">CBS 20057</strain>
    </source>
</reference>
<feature type="chain" id="PRO_5045162030" evidence="2">
    <location>
        <begin position="34"/>
        <end position="188"/>
    </location>
</feature>
<gene>
    <name evidence="3" type="ORF">PG991_015751</name>
</gene>
<dbReference type="EMBL" id="JAQQWI010000022">
    <property type="protein sequence ID" value="KAK7996284.1"/>
    <property type="molecule type" value="Genomic_DNA"/>
</dbReference>
<accession>A0ABR1R2L0</accession>
<feature type="signal peptide" evidence="2">
    <location>
        <begin position="1"/>
        <end position="33"/>
    </location>
</feature>
<organism evidence="3 4">
    <name type="scientific">Apiospora marii</name>
    <dbReference type="NCBI Taxonomy" id="335849"/>
    <lineage>
        <taxon>Eukaryota</taxon>
        <taxon>Fungi</taxon>
        <taxon>Dikarya</taxon>
        <taxon>Ascomycota</taxon>
        <taxon>Pezizomycotina</taxon>
        <taxon>Sordariomycetes</taxon>
        <taxon>Xylariomycetidae</taxon>
        <taxon>Amphisphaeriales</taxon>
        <taxon>Apiosporaceae</taxon>
        <taxon>Apiospora</taxon>
    </lineage>
</organism>